<dbReference type="HAMAP" id="MF_01077">
    <property type="entry name" value="RimP"/>
    <property type="match status" value="1"/>
</dbReference>
<dbReference type="InterPro" id="IPR003728">
    <property type="entry name" value="Ribosome_maturation_RimP"/>
</dbReference>
<dbReference type="Pfam" id="PF17384">
    <property type="entry name" value="DUF150_C"/>
    <property type="match status" value="1"/>
</dbReference>
<dbReference type="Gene3D" id="3.30.300.70">
    <property type="entry name" value="RimP-like superfamily, N-terminal"/>
    <property type="match status" value="1"/>
</dbReference>
<dbReference type="FunFam" id="3.30.300.70:FF:000001">
    <property type="entry name" value="Ribosome maturation factor RimP"/>
    <property type="match status" value="1"/>
</dbReference>
<evidence type="ECO:0000256" key="3">
    <source>
        <dbReference type="HAMAP-Rule" id="MF_01077"/>
    </source>
</evidence>
<dbReference type="GO" id="GO:0005829">
    <property type="term" value="C:cytosol"/>
    <property type="evidence" value="ECO:0007669"/>
    <property type="project" value="TreeGrafter"/>
</dbReference>
<dbReference type="InterPro" id="IPR036847">
    <property type="entry name" value="RimP_C_sf"/>
</dbReference>
<dbReference type="EMBL" id="RRCO01000001">
    <property type="protein sequence ID" value="RRJ26655.1"/>
    <property type="molecule type" value="Genomic_DNA"/>
</dbReference>
<comment type="caution">
    <text evidence="6">The sequence shown here is derived from an EMBL/GenBank/DDBJ whole genome shotgun (WGS) entry which is preliminary data.</text>
</comment>
<dbReference type="PANTHER" id="PTHR33867">
    <property type="entry name" value="RIBOSOME MATURATION FACTOR RIMP"/>
    <property type="match status" value="1"/>
</dbReference>
<dbReference type="InterPro" id="IPR028989">
    <property type="entry name" value="RimP_N"/>
</dbReference>
<dbReference type="SUPFAM" id="SSF74942">
    <property type="entry name" value="YhbC-like, C-terminal domain"/>
    <property type="match status" value="1"/>
</dbReference>
<dbReference type="Proteomes" id="UP000272490">
    <property type="component" value="Unassembled WGS sequence"/>
</dbReference>
<dbReference type="InterPro" id="IPR035956">
    <property type="entry name" value="RimP_N_sf"/>
</dbReference>
<feature type="domain" description="Ribosome maturation factor RimP C-terminal" evidence="5">
    <location>
        <begin position="103"/>
        <end position="168"/>
    </location>
</feature>
<dbReference type="InterPro" id="IPR028998">
    <property type="entry name" value="RimP_C"/>
</dbReference>
<dbReference type="PANTHER" id="PTHR33867:SF1">
    <property type="entry name" value="RIBOSOME MATURATION FACTOR RIMP"/>
    <property type="match status" value="1"/>
</dbReference>
<proteinExistence type="inferred from homology"/>
<comment type="function">
    <text evidence="3">Required for maturation of 30S ribosomal subunits.</text>
</comment>
<keyword evidence="1 3" id="KW-0963">Cytoplasm</keyword>
<evidence type="ECO:0000256" key="2">
    <source>
        <dbReference type="ARBA" id="ARBA00022517"/>
    </source>
</evidence>
<dbReference type="GO" id="GO:0000028">
    <property type="term" value="P:ribosomal small subunit assembly"/>
    <property type="evidence" value="ECO:0007669"/>
    <property type="project" value="TreeGrafter"/>
</dbReference>
<comment type="similarity">
    <text evidence="3">Belongs to the RimP family.</text>
</comment>
<protein>
    <recommendedName>
        <fullName evidence="3">Ribosome maturation factor RimP</fullName>
    </recommendedName>
</protein>
<keyword evidence="7" id="KW-1185">Reference proteome</keyword>
<dbReference type="SUPFAM" id="SSF75420">
    <property type="entry name" value="YhbC-like, N-terminal domain"/>
    <property type="match status" value="1"/>
</dbReference>
<organism evidence="6 7">
    <name type="scientific">Lachnoanaerobaculum gingivalis</name>
    <dbReference type="NCBI Taxonomy" id="2490855"/>
    <lineage>
        <taxon>Bacteria</taxon>
        <taxon>Bacillati</taxon>
        <taxon>Bacillota</taxon>
        <taxon>Clostridia</taxon>
        <taxon>Lachnospirales</taxon>
        <taxon>Lachnospiraceae</taxon>
        <taxon>Lachnoanaerobaculum</taxon>
    </lineage>
</organism>
<dbReference type="GO" id="GO:0006412">
    <property type="term" value="P:translation"/>
    <property type="evidence" value="ECO:0007669"/>
    <property type="project" value="TreeGrafter"/>
</dbReference>
<name>A0A3P3QZV7_9FIRM</name>
<accession>A0A3P3QZV7</accession>
<feature type="domain" description="Ribosome maturation factor RimP N-terminal" evidence="4">
    <location>
        <begin position="27"/>
        <end position="99"/>
    </location>
</feature>
<dbReference type="Pfam" id="PF02576">
    <property type="entry name" value="RimP_N"/>
    <property type="match status" value="1"/>
</dbReference>
<gene>
    <name evidence="3" type="primary">rimP</name>
    <name evidence="6" type="ORF">EHV10_01095</name>
</gene>
<comment type="subcellular location">
    <subcellularLocation>
        <location evidence="3">Cytoplasm</location>
    </subcellularLocation>
</comment>
<dbReference type="OrthoDB" id="9805006at2"/>
<dbReference type="Gene3D" id="2.30.30.180">
    <property type="entry name" value="Ribosome maturation factor RimP, C-terminal domain"/>
    <property type="match status" value="1"/>
</dbReference>
<evidence type="ECO:0000259" key="4">
    <source>
        <dbReference type="Pfam" id="PF02576"/>
    </source>
</evidence>
<dbReference type="RefSeq" id="WP_128673031.1">
    <property type="nucleotide sequence ID" value="NZ_RRCO01000001.1"/>
</dbReference>
<evidence type="ECO:0000259" key="5">
    <source>
        <dbReference type="Pfam" id="PF17384"/>
    </source>
</evidence>
<reference evidence="6 7" key="1">
    <citation type="submission" date="2018-11" db="EMBL/GenBank/DDBJ databases">
        <title>Genome sequencing of Lachnoanaerobaculum sp. KCOM 2030 (= ChDC B114).</title>
        <authorList>
            <person name="Kook J.-K."/>
            <person name="Park S.-N."/>
            <person name="Lim Y.K."/>
        </authorList>
    </citation>
    <scope>NUCLEOTIDE SEQUENCE [LARGE SCALE GENOMIC DNA]</scope>
    <source>
        <strain evidence="6 7">KCOM 2030</strain>
    </source>
</reference>
<evidence type="ECO:0000313" key="6">
    <source>
        <dbReference type="EMBL" id="RRJ26655.1"/>
    </source>
</evidence>
<keyword evidence="2 3" id="KW-0690">Ribosome biogenesis</keyword>
<evidence type="ECO:0000313" key="7">
    <source>
        <dbReference type="Proteomes" id="UP000272490"/>
    </source>
</evidence>
<dbReference type="CDD" id="cd01734">
    <property type="entry name" value="YlxS_C"/>
    <property type="match status" value="1"/>
</dbReference>
<sequence length="168" mass="19439">MGPLFYAYERIEMSKSETYVKRTEEFLEKLSSALQFEVVDVEFVKEAGEYYLRAYCDMDKEGGIGIDDCVEISRHLSDWLDEKDFIEEGYILEVSSPGLGRALKKDKDFIRELGKEVELKLYKAREGVKDFEGILKAFDGENITVETEDGDEVFTKKEIANIRLKIDF</sequence>
<evidence type="ECO:0000256" key="1">
    <source>
        <dbReference type="ARBA" id="ARBA00022490"/>
    </source>
</evidence>
<dbReference type="AlphaFoldDB" id="A0A3P3QZV7"/>